<accession>A0A1Y5PPJ5</accession>
<organism evidence="1">
    <name type="scientific">uncultured Mycobacterium sp</name>
    <dbReference type="NCBI Taxonomy" id="171292"/>
    <lineage>
        <taxon>Bacteria</taxon>
        <taxon>Bacillati</taxon>
        <taxon>Actinomycetota</taxon>
        <taxon>Actinomycetes</taxon>
        <taxon>Mycobacteriales</taxon>
        <taxon>Mycobacteriaceae</taxon>
        <taxon>Mycobacterium</taxon>
        <taxon>environmental samples</taxon>
    </lineage>
</organism>
<gene>
    <name evidence="1" type="ORF">MHPYR_720005</name>
</gene>
<sequence length="289" mass="32233">MGGSGVTGGTDGVGLKAPRLGEETAEVMITVKTYPNPSETYGETVCVAGVRFDRGDPEWIRLYPVKFRNADFDSQFKKYDVIRVDGTYHQATDNRPESFRPRQDELEHVEWLDTRGNWQRRRMNLAGLIGATTMCELLTQNPKGGMAIPSPSLGLIKPTKMTVTVADGEPWDAAAQAKIDKASAPDLFGTSLKPLQPAPFAVKYHYHCESAGCGGHHQKVLDWEAGEGGRKWLRDYGEAGARDAMLKKWRDEMLSTDNDVHFFVGNQNAHRRSFSVLGVWRPKFENALF</sequence>
<name>A0A1Y5PPJ5_9MYCO</name>
<protein>
    <submittedName>
        <fullName evidence="1">Uncharacterized protein</fullName>
    </submittedName>
</protein>
<proteinExistence type="predicted"/>
<dbReference type="EMBL" id="FLQS01000070">
    <property type="protein sequence ID" value="SBS79300.1"/>
    <property type="molecule type" value="Genomic_DNA"/>
</dbReference>
<evidence type="ECO:0000313" key="1">
    <source>
        <dbReference type="EMBL" id="SBS79300.1"/>
    </source>
</evidence>
<dbReference type="AlphaFoldDB" id="A0A1Y5PPJ5"/>
<reference evidence="1" key="1">
    <citation type="submission" date="2016-03" db="EMBL/GenBank/DDBJ databases">
        <authorList>
            <person name="Ploux O."/>
        </authorList>
    </citation>
    <scope>NUCLEOTIDE SEQUENCE</scope>
    <source>
        <strain evidence="1">UC10</strain>
    </source>
</reference>